<reference evidence="4 5" key="1">
    <citation type="submission" date="2019-12" db="EMBL/GenBank/DDBJ databases">
        <title>Chromosome-level assembly of the Caenorhabditis remanei genome.</title>
        <authorList>
            <person name="Teterina A.A."/>
            <person name="Willis J.H."/>
            <person name="Phillips P.C."/>
        </authorList>
    </citation>
    <scope>NUCLEOTIDE SEQUENCE [LARGE SCALE GENOMIC DNA]</scope>
    <source>
        <strain evidence="4 5">PX506</strain>
        <tissue evidence="4">Whole organism</tissue>
    </source>
</reference>
<feature type="signal peptide" evidence="2">
    <location>
        <begin position="1"/>
        <end position="15"/>
    </location>
</feature>
<evidence type="ECO:0000313" key="5">
    <source>
        <dbReference type="Proteomes" id="UP000483820"/>
    </source>
</evidence>
<evidence type="ECO:0000313" key="4">
    <source>
        <dbReference type="EMBL" id="KAF1771630.1"/>
    </source>
</evidence>
<dbReference type="CTD" id="9806054"/>
<dbReference type="PANTHER" id="PTHR47517">
    <property type="entry name" value="C-TYPE LECTIN-RELATED"/>
    <property type="match status" value="1"/>
</dbReference>
<dbReference type="SUPFAM" id="SSF56436">
    <property type="entry name" value="C-type lectin-like"/>
    <property type="match status" value="1"/>
</dbReference>
<dbReference type="InterPro" id="IPR001304">
    <property type="entry name" value="C-type_lectin-like"/>
</dbReference>
<feature type="region of interest" description="Disordered" evidence="1">
    <location>
        <begin position="28"/>
        <end position="63"/>
    </location>
</feature>
<name>A0A6A5HTS8_CAERE</name>
<dbReference type="InterPro" id="IPR016186">
    <property type="entry name" value="C-type_lectin-like/link_sf"/>
</dbReference>
<gene>
    <name evidence="4" type="ORF">GCK72_003457</name>
</gene>
<evidence type="ECO:0000259" key="3">
    <source>
        <dbReference type="PROSITE" id="PS50041"/>
    </source>
</evidence>
<dbReference type="Proteomes" id="UP000483820">
    <property type="component" value="Chromosome I"/>
</dbReference>
<dbReference type="Gene3D" id="3.10.100.10">
    <property type="entry name" value="Mannose-Binding Protein A, subunit A"/>
    <property type="match status" value="1"/>
</dbReference>
<keyword evidence="2" id="KW-0732">Signal</keyword>
<dbReference type="EMBL" id="WUAV01000001">
    <property type="protein sequence ID" value="KAF1771630.1"/>
    <property type="molecule type" value="Genomic_DNA"/>
</dbReference>
<dbReference type="SMART" id="SM00034">
    <property type="entry name" value="CLECT"/>
    <property type="match status" value="1"/>
</dbReference>
<dbReference type="PANTHER" id="PTHR47517:SF2">
    <property type="entry name" value="C-TYPE LECTIN DOMAIN-CONTAINING PROTEIN"/>
    <property type="match status" value="1"/>
</dbReference>
<protein>
    <recommendedName>
        <fullName evidence="3">C-type lectin domain-containing protein</fullName>
    </recommendedName>
</protein>
<dbReference type="AlphaFoldDB" id="A0A6A5HTS8"/>
<dbReference type="CDD" id="cd00037">
    <property type="entry name" value="CLECT"/>
    <property type="match status" value="1"/>
</dbReference>
<evidence type="ECO:0000256" key="1">
    <source>
        <dbReference type="SAM" id="MobiDB-lite"/>
    </source>
</evidence>
<feature type="domain" description="C-type lectin" evidence="3">
    <location>
        <begin position="73"/>
        <end position="200"/>
    </location>
</feature>
<sequence>MHFPLLLLGITVVSGIIINDNGGGGRSYGNGFSSSSSEEHGNRPRPHRPRPSRPNPPRGPRCPNDWMTFNRSQGPWCVKVFSGTGTAFYAQEQCKTHGATLTGVQDGNERSQIANAARIVNNANGGGSDVWIDGKRRAECPWKAACAPNDTFEWTDGHTTGTAGFWWPGIEPSGSWNDQWRFQSCLVIHVSVADGQMGNWGYPHGSMDDEHCQQTWRMYACGKRPS</sequence>
<dbReference type="PROSITE" id="PS50041">
    <property type="entry name" value="C_TYPE_LECTIN_2"/>
    <property type="match status" value="1"/>
</dbReference>
<dbReference type="GeneID" id="9806054"/>
<evidence type="ECO:0000256" key="2">
    <source>
        <dbReference type="SAM" id="SignalP"/>
    </source>
</evidence>
<accession>A0A6A5HTS8</accession>
<dbReference type="InterPro" id="IPR016187">
    <property type="entry name" value="CTDL_fold"/>
</dbReference>
<feature type="chain" id="PRO_5025648118" description="C-type lectin domain-containing protein" evidence="2">
    <location>
        <begin position="16"/>
        <end position="226"/>
    </location>
</feature>
<proteinExistence type="predicted"/>
<dbReference type="KEGG" id="crq:GCK72_003457"/>
<organism evidence="4 5">
    <name type="scientific">Caenorhabditis remanei</name>
    <name type="common">Caenorhabditis vulgaris</name>
    <dbReference type="NCBI Taxonomy" id="31234"/>
    <lineage>
        <taxon>Eukaryota</taxon>
        <taxon>Metazoa</taxon>
        <taxon>Ecdysozoa</taxon>
        <taxon>Nematoda</taxon>
        <taxon>Chromadorea</taxon>
        <taxon>Rhabditida</taxon>
        <taxon>Rhabditina</taxon>
        <taxon>Rhabditomorpha</taxon>
        <taxon>Rhabditoidea</taxon>
        <taxon>Rhabditidae</taxon>
        <taxon>Peloderinae</taxon>
        <taxon>Caenorhabditis</taxon>
    </lineage>
</organism>
<dbReference type="RefSeq" id="XP_053592712.1">
    <property type="nucleotide sequence ID" value="XM_053724067.1"/>
</dbReference>
<comment type="caution">
    <text evidence="4">The sequence shown here is derived from an EMBL/GenBank/DDBJ whole genome shotgun (WGS) entry which is preliminary data.</text>
</comment>